<feature type="compositionally biased region" description="Pro residues" evidence="1">
    <location>
        <begin position="137"/>
        <end position="146"/>
    </location>
</feature>
<evidence type="ECO:0000256" key="1">
    <source>
        <dbReference type="SAM" id="MobiDB-lite"/>
    </source>
</evidence>
<accession>A0A9X9LGI1</accession>
<comment type="caution">
    <text evidence="2">The sequence shown here is derived from an EMBL/GenBank/DDBJ whole genome shotgun (WGS) entry which is preliminary data.</text>
</comment>
<gene>
    <name evidence="2" type="ORF">BN2614_LOCUS1</name>
</gene>
<dbReference type="AlphaFoldDB" id="A0A9X9LGI1"/>
<name>A0A9X9LGI1_GULGU</name>
<evidence type="ECO:0000313" key="2">
    <source>
        <dbReference type="EMBL" id="VCW67663.1"/>
    </source>
</evidence>
<evidence type="ECO:0000313" key="3">
    <source>
        <dbReference type="Proteomes" id="UP000269945"/>
    </source>
</evidence>
<dbReference type="Proteomes" id="UP000269945">
    <property type="component" value="Unassembled WGS sequence"/>
</dbReference>
<organism evidence="2 3">
    <name type="scientific">Gulo gulo</name>
    <name type="common">Wolverine</name>
    <name type="synonym">Gluton</name>
    <dbReference type="NCBI Taxonomy" id="48420"/>
    <lineage>
        <taxon>Eukaryota</taxon>
        <taxon>Metazoa</taxon>
        <taxon>Chordata</taxon>
        <taxon>Craniata</taxon>
        <taxon>Vertebrata</taxon>
        <taxon>Euteleostomi</taxon>
        <taxon>Mammalia</taxon>
        <taxon>Eutheria</taxon>
        <taxon>Laurasiatheria</taxon>
        <taxon>Carnivora</taxon>
        <taxon>Caniformia</taxon>
        <taxon>Musteloidea</taxon>
        <taxon>Mustelidae</taxon>
        <taxon>Guloninae</taxon>
        <taxon>Gulo</taxon>
    </lineage>
</organism>
<proteinExistence type="predicted"/>
<sequence length="173" mass="18340">MCFSASPPPLPDTRVHTHTHTHASLPPSSSYQRRTLPLPLNSFHLRNRFAGRLRQGGPGFLPQEGLPASFPRLPPSPSPFSYFCSGPAFSSAQTPGPSPTRCLGGPPGPQMGHGELGKTTVTHLLERPSYSKYACGEPPPPSPPRPDTPRSPGLSPSQSGVVSYPAPALSHHS</sequence>
<keyword evidence="3" id="KW-1185">Reference proteome</keyword>
<protein>
    <submittedName>
        <fullName evidence="2">Uncharacterized protein</fullName>
    </submittedName>
</protein>
<dbReference type="EMBL" id="CYRY02002970">
    <property type="protein sequence ID" value="VCW67663.1"/>
    <property type="molecule type" value="Genomic_DNA"/>
</dbReference>
<feature type="compositionally biased region" description="Pro residues" evidence="1">
    <location>
        <begin position="1"/>
        <end position="11"/>
    </location>
</feature>
<feature type="region of interest" description="Disordered" evidence="1">
    <location>
        <begin position="1"/>
        <end position="35"/>
    </location>
</feature>
<feature type="region of interest" description="Disordered" evidence="1">
    <location>
        <begin position="89"/>
        <end position="173"/>
    </location>
</feature>
<reference evidence="2 3" key="1">
    <citation type="submission" date="2018-10" db="EMBL/GenBank/DDBJ databases">
        <authorList>
            <person name="Ekblom R."/>
            <person name="Jareborg N."/>
        </authorList>
    </citation>
    <scope>NUCLEOTIDE SEQUENCE [LARGE SCALE GENOMIC DNA]</scope>
    <source>
        <tissue evidence="2">Muscle</tissue>
    </source>
</reference>